<accession>A0ABD1SCA5</accession>
<protein>
    <submittedName>
        <fullName evidence="1">Ribonuclease H</fullName>
    </submittedName>
</protein>
<dbReference type="PANTHER" id="PTHR48475:SF2">
    <property type="entry name" value="RIBONUCLEASE H"/>
    <property type="match status" value="1"/>
</dbReference>
<comment type="caution">
    <text evidence="1">The sequence shown here is derived from an EMBL/GenBank/DDBJ whole genome shotgun (WGS) entry which is preliminary data.</text>
</comment>
<reference evidence="2" key="1">
    <citation type="submission" date="2024-07" db="EMBL/GenBank/DDBJ databases">
        <title>Two chromosome-level genome assemblies of Korean endemic species Abeliophyllum distichum and Forsythia ovata (Oleaceae).</title>
        <authorList>
            <person name="Jang H."/>
        </authorList>
    </citation>
    <scope>NUCLEOTIDE SEQUENCE [LARGE SCALE GENOMIC DNA]</scope>
</reference>
<sequence>MPWHDSLLVREIEELESIPIEKISNAAINQPEHTLTMAELKHSWIDEIIQFLKHGTIPQDSAEAKRLRTSKARYMLRCLREDEAQYILSEAYEGVCGNDNVGQSLAHKILRQGYFWPSLKKDSIEFARKSDKYQRFAPTIKAHPKGLTSILNPWPFSKWKIDLTWPNANEKNVELSTP</sequence>
<dbReference type="Proteomes" id="UP001604336">
    <property type="component" value="Unassembled WGS sequence"/>
</dbReference>
<gene>
    <name evidence="1" type="ORF">Adt_23931</name>
</gene>
<keyword evidence="2" id="KW-1185">Reference proteome</keyword>
<name>A0ABD1SCA5_9LAMI</name>
<organism evidence="1 2">
    <name type="scientific">Abeliophyllum distichum</name>
    <dbReference type="NCBI Taxonomy" id="126358"/>
    <lineage>
        <taxon>Eukaryota</taxon>
        <taxon>Viridiplantae</taxon>
        <taxon>Streptophyta</taxon>
        <taxon>Embryophyta</taxon>
        <taxon>Tracheophyta</taxon>
        <taxon>Spermatophyta</taxon>
        <taxon>Magnoliopsida</taxon>
        <taxon>eudicotyledons</taxon>
        <taxon>Gunneridae</taxon>
        <taxon>Pentapetalae</taxon>
        <taxon>asterids</taxon>
        <taxon>lamiids</taxon>
        <taxon>Lamiales</taxon>
        <taxon>Oleaceae</taxon>
        <taxon>Forsythieae</taxon>
        <taxon>Abeliophyllum</taxon>
    </lineage>
</organism>
<evidence type="ECO:0000313" key="2">
    <source>
        <dbReference type="Proteomes" id="UP001604336"/>
    </source>
</evidence>
<dbReference type="PANTHER" id="PTHR48475">
    <property type="entry name" value="RIBONUCLEASE H"/>
    <property type="match status" value="1"/>
</dbReference>
<dbReference type="EMBL" id="JBFOLK010000007">
    <property type="protein sequence ID" value="KAL2498381.1"/>
    <property type="molecule type" value="Genomic_DNA"/>
</dbReference>
<evidence type="ECO:0000313" key="1">
    <source>
        <dbReference type="EMBL" id="KAL2498381.1"/>
    </source>
</evidence>
<dbReference type="Gene3D" id="1.10.340.70">
    <property type="match status" value="1"/>
</dbReference>
<dbReference type="AlphaFoldDB" id="A0ABD1SCA5"/>
<proteinExistence type="predicted"/>